<dbReference type="PROSITE" id="PS50801">
    <property type="entry name" value="STAS"/>
    <property type="match status" value="1"/>
</dbReference>
<dbReference type="PANTHER" id="PTHR33495">
    <property type="entry name" value="ANTI-SIGMA FACTOR ANTAGONIST TM_1081-RELATED-RELATED"/>
    <property type="match status" value="1"/>
</dbReference>
<dbReference type="AlphaFoldDB" id="A0AAU7QXU0"/>
<comment type="similarity">
    <text evidence="1 2">Belongs to the anti-sigma-factor antagonist family.</text>
</comment>
<evidence type="ECO:0000256" key="2">
    <source>
        <dbReference type="RuleBase" id="RU003749"/>
    </source>
</evidence>
<dbReference type="RefSeq" id="WP_349876828.1">
    <property type="nucleotide sequence ID" value="NZ_CP157974.1"/>
</dbReference>
<evidence type="ECO:0000313" key="4">
    <source>
        <dbReference type="EMBL" id="XBT80356.1"/>
    </source>
</evidence>
<dbReference type="EMBL" id="CP157974">
    <property type="protein sequence ID" value="XBT80356.1"/>
    <property type="molecule type" value="Genomic_DNA"/>
</dbReference>
<dbReference type="InterPro" id="IPR002645">
    <property type="entry name" value="STAS_dom"/>
</dbReference>
<dbReference type="InterPro" id="IPR003658">
    <property type="entry name" value="Anti-sigma_ant"/>
</dbReference>
<evidence type="ECO:0000256" key="1">
    <source>
        <dbReference type="ARBA" id="ARBA00009013"/>
    </source>
</evidence>
<dbReference type="PANTHER" id="PTHR33495:SF2">
    <property type="entry name" value="ANTI-SIGMA FACTOR ANTAGONIST TM_1081-RELATED"/>
    <property type="match status" value="1"/>
</dbReference>
<dbReference type="InterPro" id="IPR036513">
    <property type="entry name" value="STAS_dom_sf"/>
</dbReference>
<name>A0AAU7QXU0_9ACTN</name>
<dbReference type="NCBIfam" id="TIGR00377">
    <property type="entry name" value="ant_ant_sig"/>
    <property type="match status" value="1"/>
</dbReference>
<dbReference type="Pfam" id="PF01740">
    <property type="entry name" value="STAS"/>
    <property type="match status" value="1"/>
</dbReference>
<protein>
    <recommendedName>
        <fullName evidence="2">Anti-sigma factor antagonist</fullName>
    </recommendedName>
</protein>
<feature type="domain" description="STAS" evidence="3">
    <location>
        <begin position="8"/>
        <end position="98"/>
    </location>
</feature>
<sequence length="160" mass="17223">MVHSGERFHVAMDVHDHVVELRPVGEIDIATVTAFRAALWAAPARPVLRVDLSGVRLLSAAGVRALVATHLRVRARGGELVLTDPDPVVARVLRVTGLHRVLPVRCSDRPQDLPGHVQDLPGHVQDLPGHVQDLPGHVQDLSGRAQNLPGRSHELVACAA</sequence>
<dbReference type="SUPFAM" id="SSF52091">
    <property type="entry name" value="SpoIIaa-like"/>
    <property type="match status" value="1"/>
</dbReference>
<dbReference type="GO" id="GO:0043856">
    <property type="term" value="F:anti-sigma factor antagonist activity"/>
    <property type="evidence" value="ECO:0007669"/>
    <property type="project" value="InterPro"/>
</dbReference>
<accession>A0AAU7QXU0</accession>
<dbReference type="Gene3D" id="3.30.750.24">
    <property type="entry name" value="STAS domain"/>
    <property type="match status" value="1"/>
</dbReference>
<proteinExistence type="inferred from homology"/>
<dbReference type="CDD" id="cd07043">
    <property type="entry name" value="STAS_anti-anti-sigma_factors"/>
    <property type="match status" value="1"/>
</dbReference>
<evidence type="ECO:0000259" key="3">
    <source>
        <dbReference type="PROSITE" id="PS50801"/>
    </source>
</evidence>
<organism evidence="4">
    <name type="scientific">Micromonospora sp. HUAS YX12</name>
    <dbReference type="NCBI Taxonomy" id="3156396"/>
    <lineage>
        <taxon>Bacteria</taxon>
        <taxon>Bacillati</taxon>
        <taxon>Actinomycetota</taxon>
        <taxon>Actinomycetes</taxon>
        <taxon>Micromonosporales</taxon>
        <taxon>Micromonosporaceae</taxon>
        <taxon>Micromonospora</taxon>
    </lineage>
</organism>
<reference evidence="4" key="1">
    <citation type="submission" date="2024-06" db="EMBL/GenBank/DDBJ databases">
        <title>Micromonospora sp. strain HUAS YX12 genome sequences.</title>
        <authorList>
            <person name="Mo P."/>
        </authorList>
    </citation>
    <scope>NUCLEOTIDE SEQUENCE</scope>
    <source>
        <strain evidence="4">HUAS YX12</strain>
    </source>
</reference>
<gene>
    <name evidence="4" type="ORF">ABIH81_22260</name>
</gene>